<proteinExistence type="inferred from homology"/>
<dbReference type="InterPro" id="IPR027417">
    <property type="entry name" value="P-loop_NTPase"/>
</dbReference>
<dbReference type="EMBL" id="QCZG01000003">
    <property type="protein sequence ID" value="PWA13082.1"/>
    <property type="molecule type" value="Genomic_DNA"/>
</dbReference>
<dbReference type="InterPro" id="IPR003960">
    <property type="entry name" value="ATPase_AAA_CS"/>
</dbReference>
<keyword evidence="5" id="KW-1185">Reference proteome</keyword>
<dbReference type="CDD" id="cd19481">
    <property type="entry name" value="RecA-like_protease"/>
    <property type="match status" value="1"/>
</dbReference>
<evidence type="ECO:0000256" key="1">
    <source>
        <dbReference type="ARBA" id="ARBA00007448"/>
    </source>
</evidence>
<dbReference type="SMART" id="SM00382">
    <property type="entry name" value="AAA"/>
    <property type="match status" value="1"/>
</dbReference>
<protein>
    <submittedName>
        <fullName evidence="4">ATPase</fullName>
    </submittedName>
</protein>
<evidence type="ECO:0000313" key="4">
    <source>
        <dbReference type="EMBL" id="PWA13082.1"/>
    </source>
</evidence>
<dbReference type="InterPro" id="IPR003959">
    <property type="entry name" value="ATPase_AAA_core"/>
</dbReference>
<dbReference type="AlphaFoldDB" id="A0A2U1K6Q4"/>
<accession>A0A2U1K6Q4</accession>
<comment type="similarity">
    <text evidence="1">Belongs to the AAA ATPase family. BCS1 subfamily.</text>
</comment>
<dbReference type="RefSeq" id="WP_116553368.1">
    <property type="nucleotide sequence ID" value="NZ_QCZG01000003.1"/>
</dbReference>
<feature type="domain" description="AAA+ ATPase" evidence="3">
    <location>
        <begin position="218"/>
        <end position="338"/>
    </location>
</feature>
<gene>
    <name evidence="4" type="ORF">DCC39_02845</name>
</gene>
<dbReference type="Pfam" id="PF00004">
    <property type="entry name" value="AAA"/>
    <property type="match status" value="1"/>
</dbReference>
<keyword evidence="2" id="KW-0067">ATP-binding</keyword>
<dbReference type="InterPro" id="IPR003593">
    <property type="entry name" value="AAA+_ATPase"/>
</dbReference>
<keyword evidence="2" id="KW-0547">Nucleotide-binding</keyword>
<dbReference type="PANTHER" id="PTHR23070">
    <property type="entry name" value="BCS1 AAA-TYPE ATPASE"/>
    <property type="match status" value="1"/>
</dbReference>
<organism evidence="4 5">
    <name type="scientific">Pueribacillus theae</name>
    <dbReference type="NCBI Taxonomy" id="2171751"/>
    <lineage>
        <taxon>Bacteria</taxon>
        <taxon>Bacillati</taxon>
        <taxon>Bacillota</taxon>
        <taxon>Bacilli</taxon>
        <taxon>Bacillales</taxon>
        <taxon>Bacillaceae</taxon>
        <taxon>Pueribacillus</taxon>
    </lineage>
</organism>
<reference evidence="4 5" key="1">
    <citation type="submission" date="2018-04" db="EMBL/GenBank/DDBJ databases">
        <title>Camelliibacillus theae gen. nov., sp. nov., isolated from Pu'er tea.</title>
        <authorList>
            <person name="Niu L."/>
        </authorList>
    </citation>
    <scope>NUCLEOTIDE SEQUENCE [LARGE SCALE GENOMIC DNA]</scope>
    <source>
        <strain evidence="4 5">T8</strain>
    </source>
</reference>
<evidence type="ECO:0000313" key="5">
    <source>
        <dbReference type="Proteomes" id="UP000245998"/>
    </source>
</evidence>
<dbReference type="PROSITE" id="PS00674">
    <property type="entry name" value="AAA"/>
    <property type="match status" value="1"/>
</dbReference>
<sequence>MNQTESIIQIDAETKHENTHYNDYAIVVHAIKQRLKRHTNISFHMYKDDENEEEIWDVVEDDLTNNSSEVELVSHVYDCIETKSIHLERAGGQPNFLIKNSLSNSVYYYPKYKVALARIPVFQAHSDYEIGYVFAENDEDLRQFLHYVFKRQREYIQNNVTVFTDTEDGVERSKERITNLVTRDDVFLEEDLKSEIYRSIDEFFNKSGDFFKKYDIPYKRGILLYGNPGNGKTTLVKSIAGSISAPVAYWQITEYTSSYSINEVFETVSKMSPMVLVIEDIDSMPEHVRSVFLNSLDGATSKEGTFLIGTTNYPERIDPALINRAGRFDRAYEIKRPDDQLRLKYLLKRKLTQFLPKHEVENTAKVTEGFSMAQLNELYTATALQWHYENTVDIVKIVNELKADNKKSKSNNWETEDLKEKVGFGV</sequence>
<evidence type="ECO:0000256" key="2">
    <source>
        <dbReference type="RuleBase" id="RU003651"/>
    </source>
</evidence>
<dbReference type="GO" id="GO:0005524">
    <property type="term" value="F:ATP binding"/>
    <property type="evidence" value="ECO:0007669"/>
    <property type="project" value="UniProtKB-KW"/>
</dbReference>
<dbReference type="InterPro" id="IPR050747">
    <property type="entry name" value="Mitochondrial_chaperone_BCS1"/>
</dbReference>
<comment type="caution">
    <text evidence="4">The sequence shown here is derived from an EMBL/GenBank/DDBJ whole genome shotgun (WGS) entry which is preliminary data.</text>
</comment>
<name>A0A2U1K6Q4_9BACI</name>
<dbReference type="OrthoDB" id="9806903at2"/>
<evidence type="ECO:0000259" key="3">
    <source>
        <dbReference type="SMART" id="SM00382"/>
    </source>
</evidence>
<dbReference type="GO" id="GO:0016887">
    <property type="term" value="F:ATP hydrolysis activity"/>
    <property type="evidence" value="ECO:0007669"/>
    <property type="project" value="InterPro"/>
</dbReference>
<dbReference type="Gene3D" id="1.10.8.60">
    <property type="match status" value="1"/>
</dbReference>
<dbReference type="Proteomes" id="UP000245998">
    <property type="component" value="Unassembled WGS sequence"/>
</dbReference>
<dbReference type="SUPFAM" id="SSF52540">
    <property type="entry name" value="P-loop containing nucleoside triphosphate hydrolases"/>
    <property type="match status" value="1"/>
</dbReference>
<dbReference type="Gene3D" id="3.40.50.300">
    <property type="entry name" value="P-loop containing nucleotide triphosphate hydrolases"/>
    <property type="match status" value="1"/>
</dbReference>